<evidence type="ECO:0000256" key="5">
    <source>
        <dbReference type="ARBA" id="ARBA00022946"/>
    </source>
</evidence>
<dbReference type="GO" id="GO:0008233">
    <property type="term" value="F:peptidase activity"/>
    <property type="evidence" value="ECO:0007669"/>
    <property type="project" value="InterPro"/>
</dbReference>
<comment type="similarity">
    <text evidence="3">Belongs to the peptidase S33 family.</text>
</comment>
<dbReference type="Gene3D" id="3.90.79.10">
    <property type="entry name" value="Nucleoside Triphosphate Pyrophosphohydrolase"/>
    <property type="match status" value="1"/>
</dbReference>
<dbReference type="AlphaFoldDB" id="A0A2P5F042"/>
<gene>
    <name evidence="11" type="ORF">TorRG33x02_129690</name>
</gene>
<dbReference type="FunFam" id="3.90.79.10:FF:000018">
    <property type="entry name" value="39S ribosomal protein L46, mitochondrial"/>
    <property type="match status" value="1"/>
</dbReference>
<evidence type="ECO:0000256" key="4">
    <source>
        <dbReference type="ARBA" id="ARBA00022801"/>
    </source>
</evidence>
<evidence type="ECO:0000256" key="8">
    <source>
        <dbReference type="ARBA" id="ARBA00023274"/>
    </source>
</evidence>
<dbReference type="PANTHER" id="PTHR13124">
    <property type="entry name" value="39S RIBOSOMAL PROTEIN L46, MITOCHONDRIAL PRECURSOR-RELATED"/>
    <property type="match status" value="1"/>
</dbReference>
<dbReference type="InterPro" id="IPR000073">
    <property type="entry name" value="AB_hydrolase_1"/>
</dbReference>
<comment type="subcellular location">
    <subcellularLocation>
        <location evidence="1">Mitochondrion</location>
    </subcellularLocation>
</comment>
<proteinExistence type="inferred from homology"/>
<evidence type="ECO:0000256" key="6">
    <source>
        <dbReference type="ARBA" id="ARBA00022980"/>
    </source>
</evidence>
<feature type="domain" description="AB hydrolase-1" evidence="10">
    <location>
        <begin position="77"/>
        <end position="232"/>
    </location>
</feature>
<sequence>MAGKHDDAVAAGNYQPDHAVGKWYSVPDLRLRDHGFTVPLDYSTDLSAASASPKNKISIFAREVVAVGKEELPLPYLLYLQGGPGFECPRPTEAGGWIQKACQEFRLVLMDQRGTGLSTPLTYSSLLQFKSAQDLADYVKHFRADNIVNDAEFIRVRLVPDAGTWTVLGQSYGGFCAVTYLSFAQEGLKQVLLTGGIPPIQNGSTADAVSRACFEQVILQNEKYYRRYPEDVEIVQEVVNYLSESEGGGVDLPSGGILTPQGLQSLGVSFLGCYAGFERLHYILETVWDPVIVPGAPKRVSYNFLDTFEKLIAFKTNPLSALLSESIFCQGASSRWSAQRIRGEYESEFDAIRAAKGRCPVLFTGEAIFPWMFDEFSLVKKLKDAADILAEKKDWPPLYDIASLNNNKVPVAAAVYYDDMNVIFKQAMETAPQIAGIRLFITSEYLHSGLDDPGSRSFFLFLGCLIFSPNTHRTASTLCLPLSLSRNIVNLAAVVVSLPRRRTSLQRPDARSRPSLAALSLSPSRLTMRRTLRSLIGPVSGQRGFSTNSEKIVASVLFERLPVVVPKIDPVVYAFQEFSFRWQQQYRRRYPDELLDKSNSRGKGEYQIDYVPAPRITDADKKNDKKSLQRALDRRLYLLLYGTTYGAPTGKPVWHFPEKVYESEETLRQCAESALKHVIGDLSNTYFVGNAPMAHMVIQPTENSTKSPSFKRFFFKSQVIATNKFDIGKCEDFVWVTKDEVMEYFPEQAEFFKKMIIS</sequence>
<dbReference type="CDD" id="cd04661">
    <property type="entry name" value="NUDIX_MRP_L46"/>
    <property type="match status" value="1"/>
</dbReference>
<dbReference type="InParanoid" id="A0A2P5F042"/>
<evidence type="ECO:0000259" key="10">
    <source>
        <dbReference type="Pfam" id="PF00561"/>
    </source>
</evidence>
<dbReference type="GO" id="GO:0006508">
    <property type="term" value="P:proteolysis"/>
    <property type="evidence" value="ECO:0007669"/>
    <property type="project" value="InterPro"/>
</dbReference>
<dbReference type="GO" id="GO:0005743">
    <property type="term" value="C:mitochondrial inner membrane"/>
    <property type="evidence" value="ECO:0007669"/>
    <property type="project" value="UniProtKB-ARBA"/>
</dbReference>
<keyword evidence="4" id="KW-0378">Hydrolase</keyword>
<evidence type="ECO:0000256" key="7">
    <source>
        <dbReference type="ARBA" id="ARBA00023128"/>
    </source>
</evidence>
<name>A0A2P5F042_TREOI</name>
<organism evidence="11 12">
    <name type="scientific">Trema orientale</name>
    <name type="common">Charcoal tree</name>
    <name type="synonym">Celtis orientalis</name>
    <dbReference type="NCBI Taxonomy" id="63057"/>
    <lineage>
        <taxon>Eukaryota</taxon>
        <taxon>Viridiplantae</taxon>
        <taxon>Streptophyta</taxon>
        <taxon>Embryophyta</taxon>
        <taxon>Tracheophyta</taxon>
        <taxon>Spermatophyta</taxon>
        <taxon>Magnoliopsida</taxon>
        <taxon>eudicotyledons</taxon>
        <taxon>Gunneridae</taxon>
        <taxon>Pentapetalae</taxon>
        <taxon>rosids</taxon>
        <taxon>fabids</taxon>
        <taxon>Rosales</taxon>
        <taxon>Cannabaceae</taxon>
        <taxon>Trema</taxon>
    </lineage>
</organism>
<evidence type="ECO:0000256" key="9">
    <source>
        <dbReference type="ARBA" id="ARBA00035190"/>
    </source>
</evidence>
<keyword evidence="5" id="KW-0809">Transit peptide</keyword>
<dbReference type="OrthoDB" id="1898734at2759"/>
<keyword evidence="7" id="KW-0496">Mitochondrion</keyword>
<dbReference type="STRING" id="63057.A0A2P5F042"/>
<dbReference type="Proteomes" id="UP000237000">
    <property type="component" value="Unassembled WGS sequence"/>
</dbReference>
<keyword evidence="8" id="KW-0687">Ribonucleoprotein</keyword>
<comment type="caution">
    <text evidence="11">The sequence shown here is derived from an EMBL/GenBank/DDBJ whole genome shotgun (WGS) entry which is preliminary data.</text>
</comment>
<dbReference type="InterPro" id="IPR002410">
    <property type="entry name" value="Peptidase_S33"/>
</dbReference>
<dbReference type="FunCoup" id="A0A2P5F042">
    <property type="interactions" value="224"/>
</dbReference>
<dbReference type="InterPro" id="IPR040008">
    <property type="entry name" value="Ribosomal_mL46"/>
</dbReference>
<dbReference type="InterPro" id="IPR033650">
    <property type="entry name" value="Ribosomal_mL46_NUDIX"/>
</dbReference>
<comment type="similarity">
    <text evidence="2">Belongs to the mitochondrion-specific ribosomal protein mL46 family.</text>
</comment>
<dbReference type="GO" id="GO:0005762">
    <property type="term" value="C:mitochondrial large ribosomal subunit"/>
    <property type="evidence" value="ECO:0007669"/>
    <property type="project" value="TreeGrafter"/>
</dbReference>
<evidence type="ECO:0000256" key="3">
    <source>
        <dbReference type="ARBA" id="ARBA00010088"/>
    </source>
</evidence>
<dbReference type="InterPro" id="IPR029058">
    <property type="entry name" value="AB_hydrolase_fold"/>
</dbReference>
<dbReference type="PRINTS" id="PR00793">
    <property type="entry name" value="PROAMNOPTASE"/>
</dbReference>
<dbReference type="Pfam" id="PF00561">
    <property type="entry name" value="Abhydrolase_1"/>
    <property type="match status" value="1"/>
</dbReference>
<evidence type="ECO:0000313" key="12">
    <source>
        <dbReference type="Proteomes" id="UP000237000"/>
    </source>
</evidence>
<dbReference type="Gene3D" id="3.40.50.1820">
    <property type="entry name" value="alpha/beta hydrolase"/>
    <property type="match status" value="1"/>
</dbReference>
<keyword evidence="6" id="KW-0689">Ribosomal protein</keyword>
<protein>
    <recommendedName>
        <fullName evidence="9">Large ribosomal subunit protein mL46</fullName>
    </recommendedName>
</protein>
<evidence type="ECO:0000256" key="1">
    <source>
        <dbReference type="ARBA" id="ARBA00004173"/>
    </source>
</evidence>
<dbReference type="EMBL" id="JXTC01000076">
    <property type="protein sequence ID" value="PON91153.1"/>
    <property type="molecule type" value="Genomic_DNA"/>
</dbReference>
<dbReference type="PANTHER" id="PTHR13124:SF12">
    <property type="entry name" value="LARGE RIBOSOMAL SUBUNIT PROTEIN ML46"/>
    <property type="match status" value="1"/>
</dbReference>
<dbReference type="SUPFAM" id="SSF53474">
    <property type="entry name" value="alpha/beta-Hydrolases"/>
    <property type="match status" value="1"/>
</dbReference>
<evidence type="ECO:0000256" key="2">
    <source>
        <dbReference type="ARBA" id="ARBA00009070"/>
    </source>
</evidence>
<reference evidence="12" key="1">
    <citation type="submission" date="2016-06" db="EMBL/GenBank/DDBJ databases">
        <title>Parallel loss of symbiosis genes in relatives of nitrogen-fixing non-legume Parasponia.</title>
        <authorList>
            <person name="Van Velzen R."/>
            <person name="Holmer R."/>
            <person name="Bu F."/>
            <person name="Rutten L."/>
            <person name="Van Zeijl A."/>
            <person name="Liu W."/>
            <person name="Santuari L."/>
            <person name="Cao Q."/>
            <person name="Sharma T."/>
            <person name="Shen D."/>
            <person name="Roswanjaya Y."/>
            <person name="Wardhani T."/>
            <person name="Kalhor M.S."/>
            <person name="Jansen J."/>
            <person name="Van den Hoogen J."/>
            <person name="Gungor B."/>
            <person name="Hartog M."/>
            <person name="Hontelez J."/>
            <person name="Verver J."/>
            <person name="Yang W.-C."/>
            <person name="Schijlen E."/>
            <person name="Repin R."/>
            <person name="Schilthuizen M."/>
            <person name="Schranz E."/>
            <person name="Heidstra R."/>
            <person name="Miyata K."/>
            <person name="Fedorova E."/>
            <person name="Kohlen W."/>
            <person name="Bisseling T."/>
            <person name="Smit S."/>
            <person name="Geurts R."/>
        </authorList>
    </citation>
    <scope>NUCLEOTIDE SEQUENCE [LARGE SCALE GENOMIC DNA]</scope>
    <source>
        <strain evidence="12">cv. RG33-2</strain>
    </source>
</reference>
<evidence type="ECO:0000313" key="11">
    <source>
        <dbReference type="EMBL" id="PON91153.1"/>
    </source>
</evidence>
<accession>A0A2P5F042</accession>
<keyword evidence="12" id="KW-1185">Reference proteome</keyword>
<dbReference type="GO" id="GO:0003735">
    <property type="term" value="F:structural constituent of ribosome"/>
    <property type="evidence" value="ECO:0007669"/>
    <property type="project" value="InterPro"/>
</dbReference>